<keyword evidence="3" id="KW-0238">DNA-binding</keyword>
<dbReference type="PRINTS" id="PR00039">
    <property type="entry name" value="HTHLYSR"/>
</dbReference>
<name>A0A418NMW6_9SPHN</name>
<dbReference type="GO" id="GO:0003677">
    <property type="term" value="F:DNA binding"/>
    <property type="evidence" value="ECO:0007669"/>
    <property type="project" value="UniProtKB-KW"/>
</dbReference>
<reference evidence="6 7" key="1">
    <citation type="submission" date="2018-08" db="EMBL/GenBank/DDBJ databases">
        <title>Erythrobacter zhengii sp.nov., a bacterium isolated from deep-sea sediment.</title>
        <authorList>
            <person name="Fang C."/>
            <person name="Wu Y.-H."/>
            <person name="Sun C."/>
            <person name="Wang H."/>
            <person name="Cheng H."/>
            <person name="Meng F.-X."/>
            <person name="Wang C.-S."/>
            <person name="Xu X.-W."/>
        </authorList>
    </citation>
    <scope>NUCLEOTIDE SEQUENCE [LARGE SCALE GENOMIC DNA]</scope>
    <source>
        <strain evidence="6 7">V18</strain>
    </source>
</reference>
<dbReference type="PANTHER" id="PTHR30346:SF0">
    <property type="entry name" value="HCA OPERON TRANSCRIPTIONAL ACTIVATOR HCAR"/>
    <property type="match status" value="1"/>
</dbReference>
<keyword evidence="2" id="KW-0805">Transcription regulation</keyword>
<dbReference type="GO" id="GO:0032993">
    <property type="term" value="C:protein-DNA complex"/>
    <property type="evidence" value="ECO:0007669"/>
    <property type="project" value="TreeGrafter"/>
</dbReference>
<comment type="similarity">
    <text evidence="1">Belongs to the LysR transcriptional regulatory family.</text>
</comment>
<evidence type="ECO:0000256" key="1">
    <source>
        <dbReference type="ARBA" id="ARBA00009437"/>
    </source>
</evidence>
<feature type="domain" description="HTH lysR-type" evidence="5">
    <location>
        <begin position="2"/>
        <end position="60"/>
    </location>
</feature>
<keyword evidence="4" id="KW-0804">Transcription</keyword>
<dbReference type="CDD" id="cd08414">
    <property type="entry name" value="PBP2_LTTR_aromatics_like"/>
    <property type="match status" value="1"/>
</dbReference>
<dbReference type="SUPFAM" id="SSF46785">
    <property type="entry name" value="Winged helix' DNA-binding domain"/>
    <property type="match status" value="1"/>
</dbReference>
<dbReference type="Pfam" id="PF03466">
    <property type="entry name" value="LysR_substrate"/>
    <property type="match status" value="1"/>
</dbReference>
<dbReference type="Pfam" id="PF00126">
    <property type="entry name" value="HTH_1"/>
    <property type="match status" value="1"/>
</dbReference>
<dbReference type="PANTHER" id="PTHR30346">
    <property type="entry name" value="TRANSCRIPTIONAL DUAL REGULATOR HCAR-RELATED"/>
    <property type="match status" value="1"/>
</dbReference>
<evidence type="ECO:0000256" key="2">
    <source>
        <dbReference type="ARBA" id="ARBA00023015"/>
    </source>
</evidence>
<dbReference type="PROSITE" id="PS50931">
    <property type="entry name" value="HTH_LYSR"/>
    <property type="match status" value="1"/>
</dbReference>
<evidence type="ECO:0000256" key="3">
    <source>
        <dbReference type="ARBA" id="ARBA00023125"/>
    </source>
</evidence>
<dbReference type="OrthoDB" id="9775392at2"/>
<evidence type="ECO:0000256" key="4">
    <source>
        <dbReference type="ARBA" id="ARBA00023163"/>
    </source>
</evidence>
<keyword evidence="7" id="KW-1185">Reference proteome</keyword>
<dbReference type="Proteomes" id="UP000286576">
    <property type="component" value="Unassembled WGS sequence"/>
</dbReference>
<organism evidence="6 7">
    <name type="scientific">Aurantiacibacter zhengii</name>
    <dbReference type="NCBI Taxonomy" id="2307003"/>
    <lineage>
        <taxon>Bacteria</taxon>
        <taxon>Pseudomonadati</taxon>
        <taxon>Pseudomonadota</taxon>
        <taxon>Alphaproteobacteria</taxon>
        <taxon>Sphingomonadales</taxon>
        <taxon>Erythrobacteraceae</taxon>
        <taxon>Aurantiacibacter</taxon>
    </lineage>
</organism>
<dbReference type="SUPFAM" id="SSF53850">
    <property type="entry name" value="Periplasmic binding protein-like II"/>
    <property type="match status" value="1"/>
</dbReference>
<dbReference type="EMBL" id="QXFL01000014">
    <property type="protein sequence ID" value="RIV82799.1"/>
    <property type="molecule type" value="Genomic_DNA"/>
</dbReference>
<dbReference type="InterPro" id="IPR000847">
    <property type="entry name" value="LysR_HTH_N"/>
</dbReference>
<comment type="caution">
    <text evidence="6">The sequence shown here is derived from an EMBL/GenBank/DDBJ whole genome shotgun (WGS) entry which is preliminary data.</text>
</comment>
<dbReference type="AlphaFoldDB" id="A0A418NMW6"/>
<dbReference type="InterPro" id="IPR005119">
    <property type="entry name" value="LysR_subst-bd"/>
</dbReference>
<accession>A0A418NMW6</accession>
<dbReference type="FunFam" id="1.10.10.10:FF:000001">
    <property type="entry name" value="LysR family transcriptional regulator"/>
    <property type="match status" value="1"/>
</dbReference>
<protein>
    <submittedName>
        <fullName evidence="6">LysR family transcriptional regulator</fullName>
    </submittedName>
</protein>
<dbReference type="Gene3D" id="3.40.190.10">
    <property type="entry name" value="Periplasmic binding protein-like II"/>
    <property type="match status" value="2"/>
</dbReference>
<gene>
    <name evidence="6" type="ORF">D2V07_17370</name>
</gene>
<evidence type="ECO:0000313" key="7">
    <source>
        <dbReference type="Proteomes" id="UP000286576"/>
    </source>
</evidence>
<dbReference type="GO" id="GO:0003700">
    <property type="term" value="F:DNA-binding transcription factor activity"/>
    <property type="evidence" value="ECO:0007669"/>
    <property type="project" value="InterPro"/>
</dbReference>
<dbReference type="InterPro" id="IPR036388">
    <property type="entry name" value="WH-like_DNA-bd_sf"/>
</dbReference>
<proteinExistence type="inferred from homology"/>
<evidence type="ECO:0000313" key="6">
    <source>
        <dbReference type="EMBL" id="RIV82799.1"/>
    </source>
</evidence>
<sequence>MIDGKCLAAFVAISETRSFSRAADVLGIAQSVVSKRLRRLEDQLGVELIDRSAKVNIHATNVGQLFLEEARETLRQLDRAERSGRNLARDSSGPLSIGFVFSAAMNGSLVRILSRLRAALPELTVLPRLMETPEQLAALEAGSLDMALVRPRPSYLPGGTATVICSEALMVCMSSTHRLVEADEIISRELSGERFIVPQFREQVGLNDSVRRLAKAGGIVMPEILSTEDFVSAACLAAAGVGLVLAPESLCNLGLKGVVFRPLGDYSECLETVLVCRKDAPTRAVNQILTLFDKRPAIALQD</sequence>
<evidence type="ECO:0000259" key="5">
    <source>
        <dbReference type="PROSITE" id="PS50931"/>
    </source>
</evidence>
<dbReference type="InterPro" id="IPR036390">
    <property type="entry name" value="WH_DNA-bd_sf"/>
</dbReference>
<dbReference type="Gene3D" id="1.10.10.10">
    <property type="entry name" value="Winged helix-like DNA-binding domain superfamily/Winged helix DNA-binding domain"/>
    <property type="match status" value="1"/>
</dbReference>